<dbReference type="KEGG" id="abaw:D5400_17735"/>
<keyword evidence="2" id="KW-1185">Reference proteome</keyword>
<evidence type="ECO:0000313" key="1">
    <source>
        <dbReference type="EMBL" id="AZN72874.1"/>
    </source>
</evidence>
<sequence length="69" mass="8333">MDSNRIGSTIKIWFGERTQVRHAIRRTIGDKNRSVLRENGRLVRLVRRLRIFDEGGEIKRRWCQQMIRP</sequence>
<proteinExistence type="predicted"/>
<dbReference type="Proteomes" id="UP000268192">
    <property type="component" value="Chromosome"/>
</dbReference>
<name>A0A3S9B7L1_9HYPH</name>
<reference evidence="1 2" key="1">
    <citation type="submission" date="2018-09" db="EMBL/GenBank/DDBJ databases">
        <title>Marinorhizobium profundi gen. nov., sp. nov., isolated from a deep-sea sediment sample from the New Britain Trench and proposal of Marinorhizobiaceae fam. nov. in the order Rhizobiales of the class Alphaproteobacteria.</title>
        <authorList>
            <person name="Cao J."/>
        </authorList>
    </citation>
    <scope>NUCLEOTIDE SEQUENCE [LARGE SCALE GENOMIC DNA]</scope>
    <source>
        <strain evidence="1 2">WS11</strain>
    </source>
</reference>
<dbReference type="EMBL" id="CP032509">
    <property type="protein sequence ID" value="AZN72874.1"/>
    <property type="molecule type" value="Genomic_DNA"/>
</dbReference>
<evidence type="ECO:0000313" key="2">
    <source>
        <dbReference type="Proteomes" id="UP000268192"/>
    </source>
</evidence>
<dbReference type="AlphaFoldDB" id="A0A3S9B7L1"/>
<protein>
    <submittedName>
        <fullName evidence="1">Uncharacterized protein</fullName>
    </submittedName>
</protein>
<accession>A0A3S9B7L1</accession>
<organism evidence="1 2">
    <name type="scientific">Georhizobium profundi</name>
    <dbReference type="NCBI Taxonomy" id="2341112"/>
    <lineage>
        <taxon>Bacteria</taxon>
        <taxon>Pseudomonadati</taxon>
        <taxon>Pseudomonadota</taxon>
        <taxon>Alphaproteobacteria</taxon>
        <taxon>Hyphomicrobiales</taxon>
        <taxon>Rhizobiaceae</taxon>
        <taxon>Georhizobium</taxon>
    </lineage>
</organism>
<gene>
    <name evidence="1" type="ORF">D5400_17735</name>
</gene>